<dbReference type="PANTHER" id="PTHR43235:SF1">
    <property type="entry name" value="GLUTAMINE AMIDOTRANSFERASE PB2B2.05-RELATED"/>
    <property type="match status" value="1"/>
</dbReference>
<dbReference type="InterPro" id="IPR011697">
    <property type="entry name" value="Peptidase_C26"/>
</dbReference>
<dbReference type="STRING" id="575540.Isop_3590"/>
<dbReference type="InParanoid" id="E8QYG4"/>
<dbReference type="InterPro" id="IPR029062">
    <property type="entry name" value="Class_I_gatase-like"/>
</dbReference>
<reference evidence="1 2" key="2">
    <citation type="journal article" date="2011" name="Stand. Genomic Sci.">
        <title>Complete genome sequence of Isosphaera pallida type strain (IS1B).</title>
        <authorList>
            <consortium name="US DOE Joint Genome Institute (JGI-PGF)"/>
            <person name="Goker M."/>
            <person name="Cleland D."/>
            <person name="Saunders E."/>
            <person name="Lapidus A."/>
            <person name="Nolan M."/>
            <person name="Lucas S."/>
            <person name="Hammon N."/>
            <person name="Deshpande S."/>
            <person name="Cheng J.F."/>
            <person name="Tapia R."/>
            <person name="Han C."/>
            <person name="Goodwin L."/>
            <person name="Pitluck S."/>
            <person name="Liolios K."/>
            <person name="Pagani I."/>
            <person name="Ivanova N."/>
            <person name="Mavromatis K."/>
            <person name="Pati A."/>
            <person name="Chen A."/>
            <person name="Palaniappan K."/>
            <person name="Land M."/>
            <person name="Hauser L."/>
            <person name="Chang Y.J."/>
            <person name="Jeffries C.D."/>
            <person name="Detter J.C."/>
            <person name="Beck B."/>
            <person name="Woyke T."/>
            <person name="Bristow J."/>
            <person name="Eisen J.A."/>
            <person name="Markowitz V."/>
            <person name="Hugenholtz P."/>
            <person name="Kyrpides N.C."/>
            <person name="Klenk H.P."/>
        </authorList>
    </citation>
    <scope>NUCLEOTIDE SEQUENCE [LARGE SCALE GENOMIC DNA]</scope>
    <source>
        <strain evidence="2">ATCC 43644 / DSM 9630 / IS1B</strain>
    </source>
</reference>
<organism evidence="1 2">
    <name type="scientific">Isosphaera pallida (strain ATCC 43644 / DSM 9630 / IS1B)</name>
    <dbReference type="NCBI Taxonomy" id="575540"/>
    <lineage>
        <taxon>Bacteria</taxon>
        <taxon>Pseudomonadati</taxon>
        <taxon>Planctomycetota</taxon>
        <taxon>Planctomycetia</taxon>
        <taxon>Isosphaerales</taxon>
        <taxon>Isosphaeraceae</taxon>
        <taxon>Isosphaera</taxon>
    </lineage>
</organism>
<dbReference type="GO" id="GO:0005829">
    <property type="term" value="C:cytosol"/>
    <property type="evidence" value="ECO:0007669"/>
    <property type="project" value="TreeGrafter"/>
</dbReference>
<sequence length="259" mass="28420">MKVKDKERPLIGINTDFRSLGRGTSGVSQVHSGYYDCILTAGGIPILIPPISKDYELFPLLDKLDGLVLTGGDDLDPRRMGLPPHRSVKVMAERREACDRLLCKYAADHKLPVVGIGLGLQEMNVCYGGNNYLHLPEDLPKSLPHYDPHGAEHRHIVEMLPHTKMFELYGEGEICVVSAHHQGVRRVAPGFRPSAVAPDGLIEAIESKDASWFAIGVQWHAENQGHLSLDMQLFEAFVEAAARRSGKTAASKIMLAKAG</sequence>
<dbReference type="KEGG" id="ipa:Isop_3590"/>
<dbReference type="RefSeq" id="WP_013566435.1">
    <property type="nucleotide sequence ID" value="NC_014962.1"/>
</dbReference>
<evidence type="ECO:0000313" key="2">
    <source>
        <dbReference type="Proteomes" id="UP000008631"/>
    </source>
</evidence>
<keyword evidence="2" id="KW-1185">Reference proteome</keyword>
<evidence type="ECO:0000313" key="1">
    <source>
        <dbReference type="EMBL" id="ADV64147.1"/>
    </source>
</evidence>
<dbReference type="PANTHER" id="PTHR43235">
    <property type="entry name" value="GLUTAMINE AMIDOTRANSFERASE PB2B2.05-RELATED"/>
    <property type="match status" value="1"/>
</dbReference>
<dbReference type="SUPFAM" id="SSF52317">
    <property type="entry name" value="Class I glutamine amidotransferase-like"/>
    <property type="match status" value="1"/>
</dbReference>
<dbReference type="EMBL" id="CP002353">
    <property type="protein sequence ID" value="ADV64147.1"/>
    <property type="molecule type" value="Genomic_DNA"/>
</dbReference>
<dbReference type="InterPro" id="IPR044668">
    <property type="entry name" value="PuuD-like"/>
</dbReference>
<gene>
    <name evidence="1" type="ordered locus">Isop_3590</name>
</gene>
<dbReference type="GO" id="GO:0033969">
    <property type="term" value="F:gamma-glutamyl-gamma-aminobutyrate hydrolase activity"/>
    <property type="evidence" value="ECO:0007669"/>
    <property type="project" value="TreeGrafter"/>
</dbReference>
<dbReference type="CDD" id="cd01745">
    <property type="entry name" value="GATase1_2"/>
    <property type="match status" value="1"/>
</dbReference>
<dbReference type="Proteomes" id="UP000008631">
    <property type="component" value="Chromosome"/>
</dbReference>
<name>E8QYG4_ISOPI</name>
<dbReference type="AlphaFoldDB" id="E8QYG4"/>
<dbReference type="Gene3D" id="3.40.50.880">
    <property type="match status" value="1"/>
</dbReference>
<reference key="1">
    <citation type="submission" date="2010-11" db="EMBL/GenBank/DDBJ databases">
        <title>The complete sequence of chromosome of Isophaera pallida ATCC 43644.</title>
        <authorList>
            <consortium name="US DOE Joint Genome Institute (JGI-PGF)"/>
            <person name="Lucas S."/>
            <person name="Copeland A."/>
            <person name="Lapidus A."/>
            <person name="Bruce D."/>
            <person name="Goodwin L."/>
            <person name="Pitluck S."/>
            <person name="Kyrpides N."/>
            <person name="Mavromatis K."/>
            <person name="Pagani I."/>
            <person name="Ivanova N."/>
            <person name="Saunders E."/>
            <person name="Brettin T."/>
            <person name="Detter J.C."/>
            <person name="Han C."/>
            <person name="Tapia R."/>
            <person name="Land M."/>
            <person name="Hauser L."/>
            <person name="Markowitz V."/>
            <person name="Cheng J.-F."/>
            <person name="Hugenholtz P."/>
            <person name="Woyke T."/>
            <person name="Wu D."/>
            <person name="Eisen J.A."/>
        </authorList>
    </citation>
    <scope>NUCLEOTIDE SEQUENCE</scope>
    <source>
        <strain>ATCC 43644</strain>
    </source>
</reference>
<dbReference type="OrthoDB" id="9813383at2"/>
<accession>E8QYG4</accession>
<dbReference type="eggNOG" id="COG2071">
    <property type="taxonomic scope" value="Bacteria"/>
</dbReference>
<dbReference type="GO" id="GO:0006598">
    <property type="term" value="P:polyamine catabolic process"/>
    <property type="evidence" value="ECO:0007669"/>
    <property type="project" value="TreeGrafter"/>
</dbReference>
<protein>
    <submittedName>
        <fullName evidence="1">Peptidase C26</fullName>
    </submittedName>
</protein>
<proteinExistence type="predicted"/>
<dbReference type="HOGENOM" id="CLU_030756_2_0_0"/>
<dbReference type="PROSITE" id="PS51273">
    <property type="entry name" value="GATASE_TYPE_1"/>
    <property type="match status" value="1"/>
</dbReference>
<dbReference type="Pfam" id="PF07722">
    <property type="entry name" value="Peptidase_C26"/>
    <property type="match status" value="1"/>
</dbReference>